<evidence type="ECO:0000313" key="5">
    <source>
        <dbReference type="EMBL" id="ORX54271.1"/>
    </source>
</evidence>
<feature type="coiled-coil region" evidence="2">
    <location>
        <begin position="340"/>
        <end position="392"/>
    </location>
</feature>
<evidence type="ECO:0000256" key="3">
    <source>
        <dbReference type="SAM" id="MobiDB-lite"/>
    </source>
</evidence>
<accession>A0A1Y1VGF3</accession>
<gene>
    <name evidence="5" type="ORF">BCR36DRAFT_581894</name>
</gene>
<evidence type="ECO:0000259" key="4">
    <source>
        <dbReference type="Pfam" id="PF21773"/>
    </source>
</evidence>
<keyword evidence="1 2" id="KW-0175">Coiled coil</keyword>
<dbReference type="Pfam" id="PF21773">
    <property type="entry name" value="ODAD1_CC"/>
    <property type="match status" value="1"/>
</dbReference>
<dbReference type="EMBL" id="MCFH01000011">
    <property type="protein sequence ID" value="ORX54271.1"/>
    <property type="molecule type" value="Genomic_DNA"/>
</dbReference>
<dbReference type="AlphaFoldDB" id="A0A1Y1VGF3"/>
<reference evidence="5 6" key="1">
    <citation type="submission" date="2016-08" db="EMBL/GenBank/DDBJ databases">
        <title>Genomes of anaerobic fungi encode conserved fungal cellulosomes for biomass hydrolysis.</title>
        <authorList>
            <consortium name="DOE Joint Genome Institute"/>
            <person name="Haitjema C.H."/>
            <person name="Gilmore S.P."/>
            <person name="Henske J.K."/>
            <person name="Solomon K.V."/>
            <person name="De Groot R."/>
            <person name="Kuo A."/>
            <person name="Mondo S.J."/>
            <person name="Salamov A.A."/>
            <person name="Labutti K."/>
            <person name="Zhao Z."/>
            <person name="Chiniquy J."/>
            <person name="Barry K."/>
            <person name="Brewer H.M."/>
            <person name="Purvine S.O."/>
            <person name="Wright A.T."/>
            <person name="Boxma B."/>
            <person name="Van Alen T."/>
            <person name="Hackstein J.H."/>
            <person name="Baker S.E."/>
            <person name="Grigoriev I.V."/>
            <person name="O'Malley M.A."/>
        </authorList>
    </citation>
    <scope>NUCLEOTIDE SEQUENCE [LARGE SCALE GENOMIC DNA]</scope>
    <source>
        <strain evidence="6">finn</strain>
    </source>
</reference>
<reference evidence="5 6" key="2">
    <citation type="submission" date="2016-08" db="EMBL/GenBank/DDBJ databases">
        <title>Pervasive Adenine N6-methylation of Active Genes in Fungi.</title>
        <authorList>
            <consortium name="DOE Joint Genome Institute"/>
            <person name="Mondo S.J."/>
            <person name="Dannebaum R.O."/>
            <person name="Kuo R.C."/>
            <person name="Labutti K."/>
            <person name="Haridas S."/>
            <person name="Kuo A."/>
            <person name="Salamov A."/>
            <person name="Ahrendt S.R."/>
            <person name="Lipzen A."/>
            <person name="Sullivan W."/>
            <person name="Andreopoulos W.B."/>
            <person name="Clum A."/>
            <person name="Lindquist E."/>
            <person name="Daum C."/>
            <person name="Ramamoorthy G.K."/>
            <person name="Gryganskyi A."/>
            <person name="Culley D."/>
            <person name="Magnuson J.K."/>
            <person name="James T.Y."/>
            <person name="O'Malley M.A."/>
            <person name="Stajich J.E."/>
            <person name="Spatafora J.W."/>
            <person name="Visel A."/>
            <person name="Grigoriev I.V."/>
        </authorList>
    </citation>
    <scope>NUCLEOTIDE SEQUENCE [LARGE SCALE GENOMIC DNA]</scope>
    <source>
        <strain evidence="6">finn</strain>
    </source>
</reference>
<dbReference type="InterPro" id="IPR049258">
    <property type="entry name" value="ODAD1_CC"/>
</dbReference>
<feature type="compositionally biased region" description="Basic and acidic residues" evidence="3">
    <location>
        <begin position="480"/>
        <end position="491"/>
    </location>
</feature>
<feature type="domain" description="ODAD1 central coiled coil region" evidence="4">
    <location>
        <begin position="148"/>
        <end position="415"/>
    </location>
</feature>
<name>A0A1Y1VGF3_9FUNG</name>
<dbReference type="PANTHER" id="PTHR21694">
    <property type="entry name" value="COILED-COIL DOMAIN-CONTAINING PROTEIN 63"/>
    <property type="match status" value="1"/>
</dbReference>
<evidence type="ECO:0000313" key="6">
    <source>
        <dbReference type="Proteomes" id="UP000193719"/>
    </source>
</evidence>
<dbReference type="PANTHER" id="PTHR21694:SF18">
    <property type="entry name" value="COILED-COIL DOMAIN-CONTAINING PROTEIN 63"/>
    <property type="match status" value="1"/>
</dbReference>
<sequence length="669" mass="78836">MSRASSRGSSFSSSNTNNYYEKKCELQKLQREYRLTKNDRDAYTEESQINIKKQNVMINYLKDDIQKLKQKEKELTARIYNRNKNETEKEVKALSDYQDQLVEQQKKIYEYIEETDKKIKEMNKKIMLLKKEQGGINKCEENDEHINKTKRILQNKLEQSLRKFNSILVENRKNREKLDYYRNERNVFYNIVNKLIKDIKDKKNHINNMIESSTSAYQTRDEANCKISILKEKSEKEVYQHSQEIKELSRLLDHEQKTRDFINTKNAERKIVLPKVKTSNKKSVNQDDVYNDIEAYQKAFDKIYESTKVNDINELIANFNETEEENFSLFNYVTEVIGEAGDINKEINDITQNIENLKIQNIEIEDKKKISISKLEQKLNDTKEKSSQYENDYIDCNRSLNLLKDKVLDIMKVIQTFKPVKKIYLPPEVPTTKHNLNENQENDEKSSRHDENEENNEKDIENTSNTKSREIDNEEEENMDEKKILEEKNEEKQMDDIDTVKFELPVDLELKDEIQDTNLMQCLNYIEKNINNLLMINYTINLSNILNNNQQSQRNNMVDSNTISSKMEDENEISNENPLLSNSQEANSLLGIGPLPPVTYNGVNVPILSDDFDIMQKSTVSKNALVVDKRNDKYNDSHPMTREELMKINSIKREEKITPKDKTNTNTNE</sequence>
<protein>
    <recommendedName>
        <fullName evidence="4">ODAD1 central coiled coil region domain-containing protein</fullName>
    </recommendedName>
</protein>
<feature type="region of interest" description="Disordered" evidence="3">
    <location>
        <begin position="427"/>
        <end position="491"/>
    </location>
</feature>
<feature type="coiled-coil region" evidence="2">
    <location>
        <begin position="26"/>
        <end position="132"/>
    </location>
</feature>
<keyword evidence="6" id="KW-1185">Reference proteome</keyword>
<dbReference type="InterPro" id="IPR051876">
    <property type="entry name" value="ODA-DC/CCD"/>
</dbReference>
<organism evidence="5 6">
    <name type="scientific">Piromyces finnis</name>
    <dbReference type="NCBI Taxonomy" id="1754191"/>
    <lineage>
        <taxon>Eukaryota</taxon>
        <taxon>Fungi</taxon>
        <taxon>Fungi incertae sedis</taxon>
        <taxon>Chytridiomycota</taxon>
        <taxon>Chytridiomycota incertae sedis</taxon>
        <taxon>Neocallimastigomycetes</taxon>
        <taxon>Neocallimastigales</taxon>
        <taxon>Neocallimastigaceae</taxon>
        <taxon>Piromyces</taxon>
    </lineage>
</organism>
<comment type="caution">
    <text evidence="5">The sequence shown here is derived from an EMBL/GenBank/DDBJ whole genome shotgun (WGS) entry which is preliminary data.</text>
</comment>
<feature type="compositionally biased region" description="Basic and acidic residues" evidence="3">
    <location>
        <begin position="442"/>
        <end position="471"/>
    </location>
</feature>
<proteinExistence type="predicted"/>
<dbReference type="Proteomes" id="UP000193719">
    <property type="component" value="Unassembled WGS sequence"/>
</dbReference>
<evidence type="ECO:0000256" key="1">
    <source>
        <dbReference type="ARBA" id="ARBA00023054"/>
    </source>
</evidence>
<dbReference type="STRING" id="1754191.A0A1Y1VGF3"/>
<evidence type="ECO:0000256" key="2">
    <source>
        <dbReference type="SAM" id="Coils"/>
    </source>
</evidence>
<dbReference type="OrthoDB" id="6766775at2759"/>